<dbReference type="AlphaFoldDB" id="A0A6I3XJ14"/>
<dbReference type="InterPro" id="IPR025661">
    <property type="entry name" value="Pept_asp_AS"/>
</dbReference>
<sequence>MRRTTSRAGTSAGTRVEPAQVPAVCCRPWRGAYHQVFSDAPPGSVERTALHHAGFGTGPRSARKDESSSCRHARPDNRRGRARRHALRCAPTSTHAWQLSAASSIPTYGAHIMPGLNVSNVRHLLNLAGNPWSARESRITALDDDARRSLLGVLVDRRQLAELARKPRFATAIAGLPVAMDWRNVGGRNHISPVKDQKHCGACVSFCVCAAVESVVSIATGQITDLSEADLHFCSSHGAGCGGWWPSDAIDQATARGIPVDELFPYDSAFDGAGTPGCRIDPHREARLYRPSGQSVLMTTAERKQWLSSRGPVCAAFHVYDDFFLAGTGIYRHLTGNHAGYHCVEVVGYSDTDRCWIAKNSWGPDWGDSGFFRIGYGECGIDDTSTDRDPDGSLNQFPMYGIEGVQIPGGWRGFELAPQGSAALNGGLAAVTRIPGSMETWWIGENGSVQAAFWYDGGQWQRYELAPAGSASPEGAIAAVSRIPGSMETWWIGANGSVQAAFWYEGGQWTRYELAPAGSASPAGGIAVVSRIPGSMELWWTGANGSVQGAFWYEGGQWTRYELAPGGSAAADGAITVVSRIPGSMELWWVTGNGSVQAAFWYEGGQWTRYELAPAGSASPQGGIAAVSRIPGSMELWWTGANASVQAAFWYEGGQWTRYELAPAGHASVNGGIAAVSRIPNSLELWWIGGDGSVQDAFWYEGNAWQRFALAPAGSASASGRIASVSRIPDSMELWWTGSNGSIGDSFWYP</sequence>
<protein>
    <recommendedName>
        <fullName evidence="4">Peptidase C1A papain C-terminal domain-containing protein</fullName>
    </recommendedName>
</protein>
<evidence type="ECO:0000313" key="6">
    <source>
        <dbReference type="Proteomes" id="UP000431684"/>
    </source>
</evidence>
<proteinExistence type="inferred from homology"/>
<dbReference type="PROSITE" id="PS00639">
    <property type="entry name" value="THIOL_PROTEASE_HIS"/>
    <property type="match status" value="1"/>
</dbReference>
<organism evidence="5 6">
    <name type="scientific">Pseudoduganella dura</name>
    <dbReference type="NCBI Taxonomy" id="321982"/>
    <lineage>
        <taxon>Bacteria</taxon>
        <taxon>Pseudomonadati</taxon>
        <taxon>Pseudomonadota</taxon>
        <taxon>Betaproteobacteria</taxon>
        <taxon>Burkholderiales</taxon>
        <taxon>Oxalobacteraceae</taxon>
        <taxon>Telluria group</taxon>
        <taxon>Pseudoduganella</taxon>
    </lineage>
</organism>
<gene>
    <name evidence="5" type="ORF">GJV26_28865</name>
</gene>
<evidence type="ECO:0000256" key="2">
    <source>
        <dbReference type="ARBA" id="ARBA00023157"/>
    </source>
</evidence>
<dbReference type="InterPro" id="IPR038765">
    <property type="entry name" value="Papain-like_cys_pep_sf"/>
</dbReference>
<evidence type="ECO:0000259" key="4">
    <source>
        <dbReference type="SMART" id="SM00645"/>
    </source>
</evidence>
<evidence type="ECO:0000313" key="5">
    <source>
        <dbReference type="EMBL" id="MUI16439.1"/>
    </source>
</evidence>
<dbReference type="Gene3D" id="2.120.10.70">
    <property type="entry name" value="Fucose-specific lectin"/>
    <property type="match status" value="1"/>
</dbReference>
<dbReference type="PANTHER" id="PTHR12411">
    <property type="entry name" value="CYSTEINE PROTEASE FAMILY C1-RELATED"/>
    <property type="match status" value="1"/>
</dbReference>
<keyword evidence="6" id="KW-1185">Reference proteome</keyword>
<feature type="compositionally biased region" description="Basic and acidic residues" evidence="3">
    <location>
        <begin position="62"/>
        <end position="79"/>
    </location>
</feature>
<dbReference type="PROSITE" id="PS00640">
    <property type="entry name" value="THIOL_PROTEASE_ASN"/>
    <property type="match status" value="1"/>
</dbReference>
<dbReference type="InterPro" id="IPR039417">
    <property type="entry name" value="Peptidase_C1A_papain-like"/>
</dbReference>
<dbReference type="EMBL" id="WNWM01000002">
    <property type="protein sequence ID" value="MUI16439.1"/>
    <property type="molecule type" value="Genomic_DNA"/>
</dbReference>
<comment type="caution">
    <text evidence="5">The sequence shown here is derived from an EMBL/GenBank/DDBJ whole genome shotgun (WGS) entry which is preliminary data.</text>
</comment>
<dbReference type="OrthoDB" id="1491023at2"/>
<dbReference type="InterPro" id="IPR025660">
    <property type="entry name" value="Pept_his_AS"/>
</dbReference>
<dbReference type="SUPFAM" id="SSF89372">
    <property type="entry name" value="Fucose-specific lectin"/>
    <property type="match status" value="2"/>
</dbReference>
<accession>A0A6I3XJ14</accession>
<dbReference type="CDD" id="cd02248">
    <property type="entry name" value="Peptidase_C1A"/>
    <property type="match status" value="1"/>
</dbReference>
<dbReference type="Pfam" id="PF00112">
    <property type="entry name" value="Peptidase_C1"/>
    <property type="match status" value="1"/>
</dbReference>
<feature type="region of interest" description="Disordered" evidence="3">
    <location>
        <begin position="47"/>
        <end position="83"/>
    </location>
</feature>
<evidence type="ECO:0000256" key="3">
    <source>
        <dbReference type="SAM" id="MobiDB-lite"/>
    </source>
</evidence>
<keyword evidence="2" id="KW-1015">Disulfide bond</keyword>
<feature type="domain" description="Peptidase C1A papain C-terminal" evidence="4">
    <location>
        <begin position="176"/>
        <end position="388"/>
    </location>
</feature>
<dbReference type="GO" id="GO:0006508">
    <property type="term" value="P:proteolysis"/>
    <property type="evidence" value="ECO:0007669"/>
    <property type="project" value="InterPro"/>
</dbReference>
<dbReference type="GO" id="GO:0008234">
    <property type="term" value="F:cysteine-type peptidase activity"/>
    <property type="evidence" value="ECO:0007669"/>
    <property type="project" value="InterPro"/>
</dbReference>
<reference evidence="5 6" key="1">
    <citation type="submission" date="2019-11" db="EMBL/GenBank/DDBJ databases">
        <title>Draft Genome Sequences of Six Type Strains of the Genus Massilia.</title>
        <authorList>
            <person name="Miess H."/>
            <person name="Frediansyah A."/>
            <person name="Goeker M."/>
            <person name="Gross H."/>
        </authorList>
    </citation>
    <scope>NUCLEOTIDE SEQUENCE [LARGE SCALE GENOMIC DNA]</scope>
    <source>
        <strain evidence="5 6">DSM 17513</strain>
    </source>
</reference>
<evidence type="ECO:0000256" key="1">
    <source>
        <dbReference type="ARBA" id="ARBA00008455"/>
    </source>
</evidence>
<comment type="similarity">
    <text evidence="1">Belongs to the peptidase C1 family.</text>
</comment>
<dbReference type="SMART" id="SM00645">
    <property type="entry name" value="Pept_C1"/>
    <property type="match status" value="1"/>
</dbReference>
<dbReference type="InterPro" id="IPR013128">
    <property type="entry name" value="Peptidase_C1A"/>
</dbReference>
<dbReference type="Gene3D" id="3.90.70.10">
    <property type="entry name" value="Cysteine proteinases"/>
    <property type="match status" value="1"/>
</dbReference>
<name>A0A6I3XJ14_9BURK</name>
<dbReference type="Proteomes" id="UP000431684">
    <property type="component" value="Unassembled WGS sequence"/>
</dbReference>
<dbReference type="InterPro" id="IPR000668">
    <property type="entry name" value="Peptidase_C1A_C"/>
</dbReference>
<dbReference type="SUPFAM" id="SSF54001">
    <property type="entry name" value="Cysteine proteinases"/>
    <property type="match status" value="1"/>
</dbReference>